<evidence type="ECO:0000313" key="2">
    <source>
        <dbReference type="Proteomes" id="UP000240638"/>
    </source>
</evidence>
<sequence>MIVPSMLKTANATLLRWSIDDSYGGRAGRVPFDEKSDQRKRNSRGLVASGVAFLQRIIA</sequence>
<evidence type="ECO:0000313" key="1">
    <source>
        <dbReference type="EMBL" id="PTB22391.1"/>
    </source>
</evidence>
<dbReference type="EMBL" id="PYUC01000001">
    <property type="protein sequence ID" value="PTB22391.1"/>
    <property type="molecule type" value="Genomic_DNA"/>
</dbReference>
<comment type="caution">
    <text evidence="1">The sequence shown here is derived from an EMBL/GenBank/DDBJ whole genome shotgun (WGS) entry which is preliminary data.</text>
</comment>
<accession>A0A2T3Y0X5</accession>
<dbReference type="AlphaFoldDB" id="A0A2T3Y0X5"/>
<proteinExistence type="predicted"/>
<gene>
    <name evidence="1" type="ORF">C9I57_00920</name>
</gene>
<protein>
    <submittedName>
        <fullName evidence="1">Uncharacterized protein</fullName>
    </submittedName>
</protein>
<dbReference type="Proteomes" id="UP000240638">
    <property type="component" value="Unassembled WGS sequence"/>
</dbReference>
<name>A0A2T3Y0X5_9BURK</name>
<organism evidence="1 2">
    <name type="scientific">Trinickia symbiotica</name>
    <dbReference type="NCBI Taxonomy" id="863227"/>
    <lineage>
        <taxon>Bacteria</taxon>
        <taxon>Pseudomonadati</taxon>
        <taxon>Pseudomonadota</taxon>
        <taxon>Betaproteobacteria</taxon>
        <taxon>Burkholderiales</taxon>
        <taxon>Burkholderiaceae</taxon>
        <taxon>Trinickia</taxon>
    </lineage>
</organism>
<reference evidence="1 2" key="1">
    <citation type="submission" date="2018-03" db="EMBL/GenBank/DDBJ databases">
        <title>Whole genome analyses suggest that Burkholderia sensu lato contains two further novel genera in the rhizoxinica-symbiotica group Mycetohabitans gen. nov., and Trinickia gen. nov.: implications for the evolution of diazotrophy and nodulation in the Burkholderiaceae.</title>
        <authorList>
            <person name="Estrada De Los Santos P."/>
            <person name="Palmer M."/>
            <person name="Chavez-Ramirez B."/>
            <person name="Steenkamp E.T."/>
            <person name="Hirsch A.M."/>
            <person name="Manyaka P."/>
            <person name="Maluk M."/>
            <person name="Lafos M."/>
            <person name="Crook M."/>
            <person name="Gross E."/>
            <person name="Simon M.F."/>
            <person name="Bueno Dos Reis Junior F."/>
            <person name="Poole P.S."/>
            <person name="Venter S.N."/>
            <person name="James E.K."/>
        </authorList>
    </citation>
    <scope>NUCLEOTIDE SEQUENCE [LARGE SCALE GENOMIC DNA]</scope>
    <source>
        <strain evidence="1 2">JPY-366</strain>
    </source>
</reference>